<sequence length="340" mass="36952">MLKFSRIIHAIDAHTAGEPLRVITSGLPPIKGNTILEKRRFMLENYDHIRKMLMLEPRGHSGMYGCIITPPVTEDGDFGVIFTHNEGYSTMCGHGIIAVTKVVIETGMIEAANGVKVVKIDSPAGRVVACAEVRDGRVIRVDFENVPSFVYARDVKVKVGGIGEITVDIAYGGAFYVWVEAEKLGLEVTPKQMDDLVRRGMELKYQIMDQMKVVHPLEPELCGIYGTIITAPVEEVEGGLDSKNVCIFADAQIDRSPTGTGTSARVALLHAKGLLKKGMTLINKSIIDTPFTGTIKEFTKVADFDAVIPIVGGTAQIVGFNQLVLEPEDPLPEGFRITGG</sequence>
<evidence type="ECO:0000313" key="3">
    <source>
        <dbReference type="Proteomes" id="UP000323521"/>
    </source>
</evidence>
<name>A0A3G1KU29_FORW1</name>
<dbReference type="InterPro" id="IPR008794">
    <property type="entry name" value="Pro_racemase_fam"/>
</dbReference>
<accession>A0A3G1KU29</accession>
<dbReference type="PIRSF" id="PIRSF029792">
    <property type="entry name" value="Pro_racemase"/>
    <property type="match status" value="1"/>
</dbReference>
<keyword evidence="3" id="KW-1185">Reference proteome</keyword>
<dbReference type="SUPFAM" id="SSF54506">
    <property type="entry name" value="Diaminopimelate epimerase-like"/>
    <property type="match status" value="1"/>
</dbReference>
<dbReference type="PANTHER" id="PTHR33442">
    <property type="entry name" value="TRANS-3-HYDROXY-L-PROLINE DEHYDRATASE"/>
    <property type="match status" value="1"/>
</dbReference>
<evidence type="ECO:0000256" key="1">
    <source>
        <dbReference type="ARBA" id="ARBA00007529"/>
    </source>
</evidence>
<comment type="similarity">
    <text evidence="1">Belongs to the proline racemase family.</text>
</comment>
<dbReference type="EMBL" id="CP017634">
    <property type="protein sequence ID" value="ATW25927.1"/>
    <property type="molecule type" value="Genomic_DNA"/>
</dbReference>
<dbReference type="OrthoDB" id="181267at2"/>
<dbReference type="SFLD" id="SFLDS00028">
    <property type="entry name" value="Proline_Racemase"/>
    <property type="match status" value="1"/>
</dbReference>
<protein>
    <submittedName>
        <fullName evidence="2">Proline racemase</fullName>
    </submittedName>
</protein>
<dbReference type="KEGG" id="fwa:DCMF_15120"/>
<dbReference type="AlphaFoldDB" id="A0A3G1KU29"/>
<dbReference type="Proteomes" id="UP000323521">
    <property type="component" value="Chromosome"/>
</dbReference>
<reference evidence="2 3" key="1">
    <citation type="submission" date="2016-10" db="EMBL/GenBank/DDBJ databases">
        <title>Complete Genome Sequence of Peptococcaceae strain DCMF.</title>
        <authorList>
            <person name="Edwards R.J."/>
            <person name="Holland S.I."/>
            <person name="Deshpande N.P."/>
            <person name="Wong Y.K."/>
            <person name="Ertan H."/>
            <person name="Manefield M."/>
            <person name="Russell T.L."/>
            <person name="Lee M.J."/>
        </authorList>
    </citation>
    <scope>NUCLEOTIDE SEQUENCE [LARGE SCALE GENOMIC DNA]</scope>
    <source>
        <strain evidence="2 3">DCMF</strain>
    </source>
</reference>
<dbReference type="RefSeq" id="WP_148135190.1">
    <property type="nucleotide sequence ID" value="NZ_CP017634.1"/>
</dbReference>
<evidence type="ECO:0000313" key="2">
    <source>
        <dbReference type="EMBL" id="ATW25927.1"/>
    </source>
</evidence>
<dbReference type="Pfam" id="PF05544">
    <property type="entry name" value="Pro_racemase"/>
    <property type="match status" value="1"/>
</dbReference>
<organism evidence="2 3">
    <name type="scientific">Formimonas warabiya</name>
    <dbReference type="NCBI Taxonomy" id="1761012"/>
    <lineage>
        <taxon>Bacteria</taxon>
        <taxon>Bacillati</taxon>
        <taxon>Bacillota</taxon>
        <taxon>Clostridia</taxon>
        <taxon>Eubacteriales</taxon>
        <taxon>Peptococcaceae</taxon>
        <taxon>Candidatus Formimonas</taxon>
    </lineage>
</organism>
<dbReference type="GO" id="GO:0047580">
    <property type="term" value="F:4-hydroxyproline epimerase activity"/>
    <property type="evidence" value="ECO:0007669"/>
    <property type="project" value="TreeGrafter"/>
</dbReference>
<dbReference type="Gene3D" id="3.10.310.10">
    <property type="entry name" value="Diaminopimelate Epimerase, Chain A, domain 1"/>
    <property type="match status" value="2"/>
</dbReference>
<dbReference type="FunFam" id="3.10.310.10:FF:000003">
    <property type="entry name" value="Proline racemase"/>
    <property type="match status" value="1"/>
</dbReference>
<dbReference type="PANTHER" id="PTHR33442:SF1">
    <property type="entry name" value="TRANS-3-HYDROXY-L-PROLINE DEHYDRATASE"/>
    <property type="match status" value="1"/>
</dbReference>
<proteinExistence type="inferred from homology"/>
<gene>
    <name evidence="2" type="ORF">DCMF_15120</name>
</gene>